<dbReference type="GO" id="GO:0008270">
    <property type="term" value="F:zinc ion binding"/>
    <property type="evidence" value="ECO:0007669"/>
    <property type="project" value="UniProtKB-KW"/>
</dbReference>
<dbReference type="PhylomeDB" id="A0A022RU94"/>
<dbReference type="PANTHER" id="PTHR46214">
    <property type="entry name" value="ZINC FINGER, RING-CH-TYPE"/>
    <property type="match status" value="1"/>
</dbReference>
<dbReference type="SUPFAM" id="SSF57850">
    <property type="entry name" value="RING/U-box"/>
    <property type="match status" value="1"/>
</dbReference>
<keyword evidence="2" id="KW-0863">Zinc-finger</keyword>
<dbReference type="EMBL" id="KI630264">
    <property type="protein sequence ID" value="EYU43323.1"/>
    <property type="molecule type" value="Genomic_DNA"/>
</dbReference>
<feature type="region of interest" description="Disordered" evidence="4">
    <location>
        <begin position="34"/>
        <end position="55"/>
    </location>
</feature>
<dbReference type="InterPro" id="IPR013083">
    <property type="entry name" value="Znf_RING/FYVE/PHD"/>
</dbReference>
<dbReference type="PROSITE" id="PS51292">
    <property type="entry name" value="ZF_RING_CH"/>
    <property type="match status" value="1"/>
</dbReference>
<evidence type="ECO:0000256" key="2">
    <source>
        <dbReference type="ARBA" id="ARBA00022771"/>
    </source>
</evidence>
<gene>
    <name evidence="7" type="ORF">MIMGU_mgv1a014070mg</name>
</gene>
<keyword evidence="8" id="KW-1185">Reference proteome</keyword>
<evidence type="ECO:0000256" key="3">
    <source>
        <dbReference type="ARBA" id="ARBA00022833"/>
    </source>
</evidence>
<dbReference type="OMA" id="RWHERRT"/>
<protein>
    <recommendedName>
        <fullName evidence="6">RING-CH-type domain-containing protein</fullName>
    </recommendedName>
</protein>
<dbReference type="PANTHER" id="PTHR46214:SF8">
    <property type="entry name" value="RING_FYVE_PHD ZINC FINGER SUPERFAMILY PROTEIN"/>
    <property type="match status" value="1"/>
</dbReference>
<proteinExistence type="predicted"/>
<evidence type="ECO:0000256" key="5">
    <source>
        <dbReference type="SAM" id="Phobius"/>
    </source>
</evidence>
<dbReference type="OrthoDB" id="1734943at2759"/>
<dbReference type="Pfam" id="PF12906">
    <property type="entry name" value="RINGv"/>
    <property type="match status" value="1"/>
</dbReference>
<keyword evidence="5" id="KW-0812">Transmembrane</keyword>
<keyword evidence="5" id="KW-0472">Membrane</keyword>
<feature type="domain" description="RING-CH-type" evidence="6">
    <location>
        <begin position="73"/>
        <end position="139"/>
    </location>
</feature>
<evidence type="ECO:0000313" key="8">
    <source>
        <dbReference type="Proteomes" id="UP000030748"/>
    </source>
</evidence>
<evidence type="ECO:0000256" key="1">
    <source>
        <dbReference type="ARBA" id="ARBA00022723"/>
    </source>
</evidence>
<dbReference type="STRING" id="4155.A0A022RU94"/>
<organism evidence="7 8">
    <name type="scientific">Erythranthe guttata</name>
    <name type="common">Yellow monkey flower</name>
    <name type="synonym">Mimulus guttatus</name>
    <dbReference type="NCBI Taxonomy" id="4155"/>
    <lineage>
        <taxon>Eukaryota</taxon>
        <taxon>Viridiplantae</taxon>
        <taxon>Streptophyta</taxon>
        <taxon>Embryophyta</taxon>
        <taxon>Tracheophyta</taxon>
        <taxon>Spermatophyta</taxon>
        <taxon>Magnoliopsida</taxon>
        <taxon>eudicotyledons</taxon>
        <taxon>Gunneridae</taxon>
        <taxon>Pentapetalae</taxon>
        <taxon>asterids</taxon>
        <taxon>lamiids</taxon>
        <taxon>Lamiales</taxon>
        <taxon>Phrymaceae</taxon>
        <taxon>Erythranthe</taxon>
    </lineage>
</organism>
<dbReference type="eggNOG" id="KOG1609">
    <property type="taxonomic scope" value="Eukaryota"/>
</dbReference>
<dbReference type="AlphaFoldDB" id="A0A022RU94"/>
<dbReference type="InterPro" id="IPR011016">
    <property type="entry name" value="Znf_RING-CH"/>
</dbReference>
<evidence type="ECO:0000259" key="6">
    <source>
        <dbReference type="PROSITE" id="PS51292"/>
    </source>
</evidence>
<dbReference type="Gene3D" id="3.30.40.10">
    <property type="entry name" value="Zinc/RING finger domain, C3HC4 (zinc finger)"/>
    <property type="match status" value="1"/>
</dbReference>
<accession>A0A022RU94</accession>
<dbReference type="Proteomes" id="UP000030748">
    <property type="component" value="Unassembled WGS sequence"/>
</dbReference>
<feature type="transmembrane region" description="Helical" evidence="5">
    <location>
        <begin position="179"/>
        <end position="197"/>
    </location>
</feature>
<dbReference type="KEGG" id="egt:105951414"/>
<reference evidence="7 8" key="1">
    <citation type="journal article" date="2013" name="Proc. Natl. Acad. Sci. U.S.A.">
        <title>Fine-scale variation in meiotic recombination in Mimulus inferred from population shotgun sequencing.</title>
        <authorList>
            <person name="Hellsten U."/>
            <person name="Wright K.M."/>
            <person name="Jenkins J."/>
            <person name="Shu S."/>
            <person name="Yuan Y."/>
            <person name="Wessler S.R."/>
            <person name="Schmutz J."/>
            <person name="Willis J.H."/>
            <person name="Rokhsar D.S."/>
        </authorList>
    </citation>
    <scope>NUCLEOTIDE SEQUENCE [LARGE SCALE GENOMIC DNA]</scope>
    <source>
        <strain evidence="8">cv. DUN x IM62</strain>
    </source>
</reference>
<sequence>MMDQELREIKQTGDVSRNSETAIAIEANEIADSNSKTKGSAPNKAVVGDGEAKTEGADDKCSSCVIDVRCDEFAEENQRVCRICHLTSKESGSNSIELIELGCGCKGELGVAHQNCAEAWFRMRGNRLCEICGETAKNITGVSDHNGFMEEWNESVSGDTAGNTTSSPENRRCLRGQPLCNFLMACLVIAFVLPWFFRVNMF</sequence>
<keyword evidence="1" id="KW-0479">Metal-binding</keyword>
<keyword evidence="3" id="KW-0862">Zinc</keyword>
<name>A0A022RU94_ERYGU</name>
<keyword evidence="5" id="KW-1133">Transmembrane helix</keyword>
<evidence type="ECO:0000313" key="7">
    <source>
        <dbReference type="EMBL" id="EYU43323.1"/>
    </source>
</evidence>
<evidence type="ECO:0000256" key="4">
    <source>
        <dbReference type="SAM" id="MobiDB-lite"/>
    </source>
</evidence>
<dbReference type="SMART" id="SM00744">
    <property type="entry name" value="RINGv"/>
    <property type="match status" value="1"/>
</dbReference>